<gene>
    <name evidence="1" type="ORF">HGR00_22495</name>
</gene>
<proteinExistence type="predicted"/>
<evidence type="ECO:0000313" key="1">
    <source>
        <dbReference type="EMBL" id="NMV40685.1"/>
    </source>
</evidence>
<accession>A0A848P5V0</accession>
<organism evidence="1 2">
    <name type="scientific">Ralstonia insidiosa</name>
    <dbReference type="NCBI Taxonomy" id="190721"/>
    <lineage>
        <taxon>Bacteria</taxon>
        <taxon>Pseudomonadati</taxon>
        <taxon>Pseudomonadota</taxon>
        <taxon>Betaproteobacteria</taxon>
        <taxon>Burkholderiales</taxon>
        <taxon>Burkholderiaceae</taxon>
        <taxon>Ralstonia</taxon>
    </lineage>
</organism>
<dbReference type="RefSeq" id="WP_169341275.1">
    <property type="nucleotide sequence ID" value="NZ_JABBZM010000024.1"/>
</dbReference>
<name>A0A848P5V0_9RALS</name>
<dbReference type="AlphaFoldDB" id="A0A848P5V0"/>
<sequence>MHTLPFFSIAEARENALALNKAFQFYSLNRKSTAEGGEALPLGLQRTHELVAQIFGFKRWTDLIKALTVGNARPLYFDSQGSPEEHHRKLAARLLPLLSHEDAERRAFAALSYSSFGCCPVERKWAHHMMSLMPCKTVEQWHQLRMLEAGYSYVTRYRSNRTPYEEAMLRWEHEKNVAQLLGKPVPRKPHKPHERRVRRVGA</sequence>
<dbReference type="EMBL" id="JABBZM010000024">
    <property type="protein sequence ID" value="NMV40685.1"/>
    <property type="molecule type" value="Genomic_DNA"/>
</dbReference>
<dbReference type="Proteomes" id="UP000575469">
    <property type="component" value="Unassembled WGS sequence"/>
</dbReference>
<protein>
    <submittedName>
        <fullName evidence="1">Uncharacterized protein</fullName>
    </submittedName>
</protein>
<comment type="caution">
    <text evidence="1">The sequence shown here is derived from an EMBL/GenBank/DDBJ whole genome shotgun (WGS) entry which is preliminary data.</text>
</comment>
<evidence type="ECO:0000313" key="2">
    <source>
        <dbReference type="Proteomes" id="UP000575469"/>
    </source>
</evidence>
<reference evidence="1 2" key="1">
    <citation type="submission" date="2020-04" db="EMBL/GenBank/DDBJ databases">
        <title>Ralstonia insidiosa genome sequencing and assembly.</title>
        <authorList>
            <person name="Martins R.C.R."/>
            <person name="Perdigao-Neto L.V."/>
            <person name="Levin A.S.S."/>
            <person name="Costa S.F."/>
        </authorList>
    </citation>
    <scope>NUCLEOTIDE SEQUENCE [LARGE SCALE GENOMIC DNA]</scope>
    <source>
        <strain evidence="1 2">5047</strain>
    </source>
</reference>